<evidence type="ECO:0000313" key="2">
    <source>
        <dbReference type="EMBL" id="RPA74161.1"/>
    </source>
</evidence>
<reference evidence="2 3" key="1">
    <citation type="journal article" date="2018" name="Nat. Ecol. Evol.">
        <title>Pezizomycetes genomes reveal the molecular basis of ectomycorrhizal truffle lifestyle.</title>
        <authorList>
            <person name="Murat C."/>
            <person name="Payen T."/>
            <person name="Noel B."/>
            <person name="Kuo A."/>
            <person name="Morin E."/>
            <person name="Chen J."/>
            <person name="Kohler A."/>
            <person name="Krizsan K."/>
            <person name="Balestrini R."/>
            <person name="Da Silva C."/>
            <person name="Montanini B."/>
            <person name="Hainaut M."/>
            <person name="Levati E."/>
            <person name="Barry K.W."/>
            <person name="Belfiori B."/>
            <person name="Cichocki N."/>
            <person name="Clum A."/>
            <person name="Dockter R.B."/>
            <person name="Fauchery L."/>
            <person name="Guy J."/>
            <person name="Iotti M."/>
            <person name="Le Tacon F."/>
            <person name="Lindquist E.A."/>
            <person name="Lipzen A."/>
            <person name="Malagnac F."/>
            <person name="Mello A."/>
            <person name="Molinier V."/>
            <person name="Miyauchi S."/>
            <person name="Poulain J."/>
            <person name="Riccioni C."/>
            <person name="Rubini A."/>
            <person name="Sitrit Y."/>
            <person name="Splivallo R."/>
            <person name="Traeger S."/>
            <person name="Wang M."/>
            <person name="Zifcakova L."/>
            <person name="Wipf D."/>
            <person name="Zambonelli A."/>
            <person name="Paolocci F."/>
            <person name="Nowrousian M."/>
            <person name="Ottonello S."/>
            <person name="Baldrian P."/>
            <person name="Spatafora J.W."/>
            <person name="Henrissat B."/>
            <person name="Nagy L.G."/>
            <person name="Aury J.M."/>
            <person name="Wincker P."/>
            <person name="Grigoriev I.V."/>
            <person name="Bonfante P."/>
            <person name="Martin F.M."/>
        </authorList>
    </citation>
    <scope>NUCLEOTIDE SEQUENCE [LARGE SCALE GENOMIC DNA]</scope>
    <source>
        <strain evidence="2 3">RN42</strain>
    </source>
</reference>
<evidence type="ECO:0000313" key="3">
    <source>
        <dbReference type="Proteomes" id="UP000275078"/>
    </source>
</evidence>
<protein>
    <submittedName>
        <fullName evidence="2">Uncharacterized protein</fullName>
    </submittedName>
</protein>
<evidence type="ECO:0000256" key="1">
    <source>
        <dbReference type="SAM" id="MobiDB-lite"/>
    </source>
</evidence>
<sequence>MESLGEPTTDRQTFATEFAKALFREIVYSFDNATISREVIIKPTEGLSVPGVASGRALIERTEGDITAQGLWWIAVLQQHPSLAPPQSPSTRRLGQSISRLQPSSRQATRNDQPARERRSLRSQIVTLSKAAANRSAEPSVIILPWSTLIWQEQTSILMIVSRFRSNKLCLLWIPWKSHIPTWNRWIVNGRV</sequence>
<dbReference type="AlphaFoldDB" id="A0A3N4HQ31"/>
<feature type="compositionally biased region" description="Polar residues" evidence="1">
    <location>
        <begin position="89"/>
        <end position="112"/>
    </location>
</feature>
<proteinExistence type="predicted"/>
<organism evidence="2 3">
    <name type="scientific">Ascobolus immersus RN42</name>
    <dbReference type="NCBI Taxonomy" id="1160509"/>
    <lineage>
        <taxon>Eukaryota</taxon>
        <taxon>Fungi</taxon>
        <taxon>Dikarya</taxon>
        <taxon>Ascomycota</taxon>
        <taxon>Pezizomycotina</taxon>
        <taxon>Pezizomycetes</taxon>
        <taxon>Pezizales</taxon>
        <taxon>Ascobolaceae</taxon>
        <taxon>Ascobolus</taxon>
    </lineage>
</organism>
<accession>A0A3N4HQ31</accession>
<keyword evidence="3" id="KW-1185">Reference proteome</keyword>
<name>A0A3N4HQ31_ASCIM</name>
<feature type="region of interest" description="Disordered" evidence="1">
    <location>
        <begin position="83"/>
        <end position="121"/>
    </location>
</feature>
<dbReference type="Proteomes" id="UP000275078">
    <property type="component" value="Unassembled WGS sequence"/>
</dbReference>
<gene>
    <name evidence="2" type="ORF">BJ508DRAFT_313124</name>
</gene>
<dbReference type="EMBL" id="ML119798">
    <property type="protein sequence ID" value="RPA74161.1"/>
    <property type="molecule type" value="Genomic_DNA"/>
</dbReference>